<accession>A0ABV2MV32</accession>
<proteinExistence type="predicted"/>
<dbReference type="Proteomes" id="UP001549076">
    <property type="component" value="Unassembled WGS sequence"/>
</dbReference>
<evidence type="ECO:0008006" key="3">
    <source>
        <dbReference type="Google" id="ProtNLM"/>
    </source>
</evidence>
<gene>
    <name evidence="1" type="ORF">ABID37_000844</name>
</gene>
<organism evidence="1 2">
    <name type="scientific">Aquamicrobium terrae</name>
    <dbReference type="NCBI Taxonomy" id="1324945"/>
    <lineage>
        <taxon>Bacteria</taxon>
        <taxon>Pseudomonadati</taxon>
        <taxon>Pseudomonadota</taxon>
        <taxon>Alphaproteobacteria</taxon>
        <taxon>Hyphomicrobiales</taxon>
        <taxon>Phyllobacteriaceae</taxon>
        <taxon>Aquamicrobium</taxon>
    </lineage>
</organism>
<dbReference type="Gene3D" id="2.60.40.2700">
    <property type="match status" value="1"/>
</dbReference>
<sequence>MAIHTNADSKLFISPTSVNVDTINAMNDASAVAFFEGINDWVEVEELEDLGELGDTSEAITFTALNNARVRKLKGPRDAGTQTIVVGRDPLDDGQEAFIAAERTKFDFPIKIELADARTAGHSNSVLYYAGMVQGAPTNLGNVSNVVRRTFTVGINTAIFEVSSEELAAPTNTLEPSIAGVLDEGEVLTAIDGVWTGSPTFTYQWKADGANIPGATAKTYTIQAGDVGKSISVAVTGTNSAGAATAESAPTAEVPA</sequence>
<protein>
    <recommendedName>
        <fullName evidence="3">Major tail protein</fullName>
    </recommendedName>
</protein>
<keyword evidence="2" id="KW-1185">Reference proteome</keyword>
<name>A0ABV2MV32_9HYPH</name>
<evidence type="ECO:0000313" key="1">
    <source>
        <dbReference type="EMBL" id="MET3790653.1"/>
    </source>
</evidence>
<reference evidence="1 2" key="1">
    <citation type="submission" date="2024-06" db="EMBL/GenBank/DDBJ databases">
        <title>Genomic Encyclopedia of Type Strains, Phase IV (KMG-IV): sequencing the most valuable type-strain genomes for metagenomic binning, comparative biology and taxonomic classification.</title>
        <authorList>
            <person name="Goeker M."/>
        </authorList>
    </citation>
    <scope>NUCLEOTIDE SEQUENCE [LARGE SCALE GENOMIC DNA]</scope>
    <source>
        <strain evidence="1 2">DSM 27865</strain>
    </source>
</reference>
<dbReference type="RefSeq" id="WP_354192836.1">
    <property type="nucleotide sequence ID" value="NZ_JBEPML010000002.1"/>
</dbReference>
<dbReference type="Gene3D" id="4.10.410.40">
    <property type="match status" value="1"/>
</dbReference>
<comment type="caution">
    <text evidence="1">The sequence shown here is derived from an EMBL/GenBank/DDBJ whole genome shotgun (WGS) entry which is preliminary data.</text>
</comment>
<evidence type="ECO:0000313" key="2">
    <source>
        <dbReference type="Proteomes" id="UP001549076"/>
    </source>
</evidence>
<dbReference type="EMBL" id="JBEPML010000002">
    <property type="protein sequence ID" value="MET3790653.1"/>
    <property type="molecule type" value="Genomic_DNA"/>
</dbReference>